<organism evidence="13 14">
    <name type="scientific">Bacteroides uniformis</name>
    <dbReference type="NCBI Taxonomy" id="820"/>
    <lineage>
        <taxon>Bacteria</taxon>
        <taxon>Pseudomonadati</taxon>
        <taxon>Bacteroidota</taxon>
        <taxon>Bacteroidia</taxon>
        <taxon>Bacteroidales</taxon>
        <taxon>Bacteroidaceae</taxon>
        <taxon>Bacteroides</taxon>
    </lineage>
</organism>
<keyword evidence="5 9" id="KW-0798">TonB box</keyword>
<dbReference type="Gene3D" id="2.170.130.10">
    <property type="entry name" value="TonB-dependent receptor, plug domain"/>
    <property type="match status" value="1"/>
</dbReference>
<dbReference type="FunFam" id="2.170.130.10:FF:000008">
    <property type="entry name" value="SusC/RagA family TonB-linked outer membrane protein"/>
    <property type="match status" value="1"/>
</dbReference>
<dbReference type="InterPro" id="IPR037066">
    <property type="entry name" value="Plug_dom_sf"/>
</dbReference>
<comment type="caution">
    <text evidence="13">The sequence shown here is derived from an EMBL/GenBank/DDBJ whole genome shotgun (WGS) entry which is preliminary data.</text>
</comment>
<evidence type="ECO:0000256" key="8">
    <source>
        <dbReference type="PROSITE-ProRule" id="PRU01360"/>
    </source>
</evidence>
<dbReference type="Gene3D" id="2.40.170.20">
    <property type="entry name" value="TonB-dependent receptor, beta-barrel domain"/>
    <property type="match status" value="1"/>
</dbReference>
<dbReference type="SUPFAM" id="SSF49464">
    <property type="entry name" value="Carboxypeptidase regulatory domain-like"/>
    <property type="match status" value="1"/>
</dbReference>
<evidence type="ECO:0000256" key="4">
    <source>
        <dbReference type="ARBA" id="ARBA00022692"/>
    </source>
</evidence>
<evidence type="ECO:0000259" key="12">
    <source>
        <dbReference type="Pfam" id="PF07715"/>
    </source>
</evidence>
<keyword evidence="2 8" id="KW-0813">Transport</keyword>
<dbReference type="Pfam" id="PF00593">
    <property type="entry name" value="TonB_dep_Rec_b-barrel"/>
    <property type="match status" value="1"/>
</dbReference>
<dbReference type="GO" id="GO:0009279">
    <property type="term" value="C:cell outer membrane"/>
    <property type="evidence" value="ECO:0007669"/>
    <property type="project" value="UniProtKB-SubCell"/>
</dbReference>
<evidence type="ECO:0000256" key="10">
    <source>
        <dbReference type="SAM" id="Phobius"/>
    </source>
</evidence>
<dbReference type="FunFam" id="2.60.40.1120:FF:000003">
    <property type="entry name" value="Outer membrane protein Omp121"/>
    <property type="match status" value="1"/>
</dbReference>
<feature type="transmembrane region" description="Helical" evidence="10">
    <location>
        <begin position="21"/>
        <end position="40"/>
    </location>
</feature>
<feature type="domain" description="TonB-dependent receptor plug" evidence="12">
    <location>
        <begin position="148"/>
        <end position="255"/>
    </location>
</feature>
<evidence type="ECO:0000313" key="13">
    <source>
        <dbReference type="EMBL" id="GKH12604.1"/>
    </source>
</evidence>
<feature type="domain" description="TonB-dependent receptor-like beta-barrel" evidence="11">
    <location>
        <begin position="435"/>
        <end position="921"/>
    </location>
</feature>
<dbReference type="AlphaFoldDB" id="A0AA37JUX5"/>
<protein>
    <submittedName>
        <fullName evidence="13">SusC/RagA family TonB-linked outer membrane protein</fullName>
    </submittedName>
</protein>
<dbReference type="SUPFAM" id="SSF56935">
    <property type="entry name" value="Porins"/>
    <property type="match status" value="1"/>
</dbReference>
<accession>A0AA37JUX5</accession>
<dbReference type="PROSITE" id="PS51257">
    <property type="entry name" value="PROKAR_LIPOPROTEIN"/>
    <property type="match status" value="1"/>
</dbReference>
<dbReference type="InterPro" id="IPR000531">
    <property type="entry name" value="Beta-barrel_TonB"/>
</dbReference>
<dbReference type="InterPro" id="IPR039426">
    <property type="entry name" value="TonB-dep_rcpt-like"/>
</dbReference>
<evidence type="ECO:0000313" key="14">
    <source>
        <dbReference type="Proteomes" id="UP001055048"/>
    </source>
</evidence>
<dbReference type="NCBIfam" id="TIGR04056">
    <property type="entry name" value="OMP_RagA_SusC"/>
    <property type="match status" value="1"/>
</dbReference>
<gene>
    <name evidence="13" type="ORF">CE91St12_08140</name>
</gene>
<dbReference type="Gene3D" id="2.60.40.1120">
    <property type="entry name" value="Carboxypeptidase-like, regulatory domain"/>
    <property type="match status" value="1"/>
</dbReference>
<name>A0AA37JUX5_BACUN</name>
<keyword evidence="10" id="KW-1133">Transmembrane helix</keyword>
<dbReference type="NCBIfam" id="TIGR04057">
    <property type="entry name" value="SusC_RagA_signa"/>
    <property type="match status" value="1"/>
</dbReference>
<dbReference type="Proteomes" id="UP001055048">
    <property type="component" value="Unassembled WGS sequence"/>
</dbReference>
<dbReference type="Pfam" id="PF13715">
    <property type="entry name" value="CarbopepD_reg_2"/>
    <property type="match status" value="1"/>
</dbReference>
<keyword evidence="3 8" id="KW-1134">Transmembrane beta strand</keyword>
<dbReference type="Pfam" id="PF07715">
    <property type="entry name" value="Plug"/>
    <property type="match status" value="1"/>
</dbReference>
<comment type="similarity">
    <text evidence="8 9">Belongs to the TonB-dependent receptor family.</text>
</comment>
<evidence type="ECO:0000256" key="9">
    <source>
        <dbReference type="RuleBase" id="RU003357"/>
    </source>
</evidence>
<dbReference type="PROSITE" id="PS52016">
    <property type="entry name" value="TONB_DEPENDENT_REC_3"/>
    <property type="match status" value="1"/>
</dbReference>
<dbReference type="InterPro" id="IPR008969">
    <property type="entry name" value="CarboxyPept-like_regulatory"/>
</dbReference>
<keyword evidence="6 8" id="KW-0472">Membrane</keyword>
<dbReference type="InterPro" id="IPR036942">
    <property type="entry name" value="Beta-barrel_TonB_sf"/>
</dbReference>
<comment type="subcellular location">
    <subcellularLocation>
        <location evidence="1 8">Cell outer membrane</location>
        <topology evidence="1 8">Multi-pass membrane protein</topology>
    </subcellularLocation>
</comment>
<dbReference type="EMBL" id="BQNL01000001">
    <property type="protein sequence ID" value="GKH12604.1"/>
    <property type="molecule type" value="Genomic_DNA"/>
</dbReference>
<evidence type="ECO:0000256" key="3">
    <source>
        <dbReference type="ARBA" id="ARBA00022452"/>
    </source>
</evidence>
<evidence type="ECO:0000259" key="11">
    <source>
        <dbReference type="Pfam" id="PF00593"/>
    </source>
</evidence>
<keyword evidence="4 8" id="KW-0812">Transmembrane</keyword>
<dbReference type="InterPro" id="IPR023996">
    <property type="entry name" value="TonB-dep_OMP_SusC/RagA"/>
</dbReference>
<dbReference type="InterPro" id="IPR023997">
    <property type="entry name" value="TonB-dep_OMP_SusC/RagA_CS"/>
</dbReference>
<evidence type="ECO:0000256" key="5">
    <source>
        <dbReference type="ARBA" id="ARBA00023077"/>
    </source>
</evidence>
<keyword evidence="7 8" id="KW-0998">Cell outer membrane</keyword>
<sequence>MGEKGAGVFVKPKYLVFMRNVMKYLGIMSVSLACAGPLFATSGYPFASVAVVQQSVATVKGQVVDEKGEPIIGANVIVEGTTNGMITDLDGNFSLQCPVGSTLKASYIGYLTRTVKVTGNMNALKIILKEDAETLEEVVVVGYGTMKKSDLTGSVTSVNAEEMMKRNPVNLGQGLQGAAAGVSVIRSSGSPDGGFNIRIRGVATVNGSSDPLYVVDGVQVGTSIDFLNPNDVESIEILKDASATAIYGTRGANGVIMITTKNGSKGKAQVNFSANYSLQFNNNKIDVADADLFAKAVRESCRNGSVMTNLAFGEEYIGKLNSIDWQDEMSRTALQQNYNLSASGGTEATQANLSVGYLNNEGVVIESYFKRLTARANITHKVKDFIHLGLNLNYTHAQHHFSGNMRSYAQAIPTMDYVENGVFYSMPIVLPDGSWGHYKQESDGDINKGADNLVAAAKTRTDQISKWDRLVASAFLQLDIAKGLTFKTIGSYNYFTKGYDGYTPYNPRTFGSKDRKDSYSINQNQNSEIALESFVNYDWSNAHHRVSAMAGFSISDTDGVWLNTSASDFPADNIRQISLTNDPSSKNTNGGRDLKTRYQSYFGRLTYSLNDRYILTATVRRDGSSNFGSGNRYGTFPSASLAWRLSEENFIKNLNLFSNLKIRAGWGQTGNAGSGTSLSVPQLSSLDCMYYVMAGGGMMNAAGIAQQKEIDTNLKWETNEQTNIGLDMAFMNNELSFSVDYFIRDSKDLLIYRQIRPSTGFTSVYTNAGHIRNKGFEVSAAWNKSFGDWNVGVRVNGSTLKNEAVEVGDPIFYKNNSYGTQDGDDWDNHSITQNGYAVGSYYGWKVAGIFQNQQEIDALNAQSPTGKYQDGDTAPGDFKYIDLNGDGQITDEDRTVIGNGFPTLSYGLNLTASYKNFDFSMNMYGVAGMDVYSYSAARLTSMYGPDGGYQNVLAEYVKNAWTLENPNGKYPRITKGDHNKNHRSSDAFIKKGDYLKISNIQFGYTFPKNLVKHAKMENARVFVSADNILTLSSYNKWGDPEVGSDRVLLTGFDGGRYPFPLSVSFGVSVQF</sequence>
<evidence type="ECO:0000256" key="1">
    <source>
        <dbReference type="ARBA" id="ARBA00004571"/>
    </source>
</evidence>
<evidence type="ECO:0000256" key="7">
    <source>
        <dbReference type="ARBA" id="ARBA00023237"/>
    </source>
</evidence>
<reference evidence="13" key="1">
    <citation type="submission" date="2022-01" db="EMBL/GenBank/DDBJ databases">
        <title>Novel bile acid biosynthetic pathways are enriched in the microbiome of centenarians.</title>
        <authorList>
            <person name="Sato Y."/>
            <person name="Atarashi K."/>
            <person name="Plichta R.D."/>
            <person name="Arai Y."/>
            <person name="Sasajima S."/>
            <person name="Kearney M.S."/>
            <person name="Suda W."/>
            <person name="Takeshita K."/>
            <person name="Sasaki T."/>
            <person name="Okamoto S."/>
            <person name="Skelly N.A."/>
            <person name="Okamura Y."/>
            <person name="Vlamakis H."/>
            <person name="Li Y."/>
            <person name="Tanoue T."/>
            <person name="Takei H."/>
            <person name="Nittono H."/>
            <person name="Narushima S."/>
            <person name="Irie J."/>
            <person name="Itoh H."/>
            <person name="Moriya K."/>
            <person name="Sugiura Y."/>
            <person name="Suematsu M."/>
            <person name="Moritoki N."/>
            <person name="Shibata S."/>
            <person name="Littman R.D."/>
            <person name="Fischbach A.M."/>
            <person name="Uwamino Y."/>
            <person name="Inoue T."/>
            <person name="Honda A."/>
            <person name="Hattori M."/>
            <person name="Murai T."/>
            <person name="Xavier J.R."/>
            <person name="Hirose N."/>
            <person name="Honda K."/>
        </authorList>
    </citation>
    <scope>NUCLEOTIDE SEQUENCE</scope>
    <source>
        <strain evidence="13">CE91-St12</strain>
    </source>
</reference>
<evidence type="ECO:0000256" key="6">
    <source>
        <dbReference type="ARBA" id="ARBA00023136"/>
    </source>
</evidence>
<evidence type="ECO:0000256" key="2">
    <source>
        <dbReference type="ARBA" id="ARBA00022448"/>
    </source>
</evidence>
<dbReference type="InterPro" id="IPR012910">
    <property type="entry name" value="Plug_dom"/>
</dbReference>
<proteinExistence type="inferred from homology"/>